<dbReference type="KEGG" id="dao:Desac_1830"/>
<evidence type="ECO:0000256" key="2">
    <source>
        <dbReference type="ARBA" id="ARBA00022723"/>
    </source>
</evidence>
<feature type="domain" description="4Fe-4S ferredoxin-type" evidence="5">
    <location>
        <begin position="57"/>
        <end position="86"/>
    </location>
</feature>
<dbReference type="PROSITE" id="PS00198">
    <property type="entry name" value="4FE4S_FER_1"/>
    <property type="match status" value="1"/>
</dbReference>
<dbReference type="AlphaFoldDB" id="F2NI44"/>
<evidence type="ECO:0000256" key="4">
    <source>
        <dbReference type="ARBA" id="ARBA00023014"/>
    </source>
</evidence>
<dbReference type="HOGENOM" id="CLU_2342216_0_0_7"/>
<keyword evidence="7" id="KW-1185">Reference proteome</keyword>
<proteinExistence type="predicted"/>
<dbReference type="GO" id="GO:0046872">
    <property type="term" value="F:metal ion binding"/>
    <property type="evidence" value="ECO:0007669"/>
    <property type="project" value="UniProtKB-KW"/>
</dbReference>
<protein>
    <submittedName>
        <fullName evidence="6">4Fe-4S ferredoxin iron-sulfur binding domain-containing protein</fullName>
    </submittedName>
</protein>
<evidence type="ECO:0000256" key="1">
    <source>
        <dbReference type="ARBA" id="ARBA00022485"/>
    </source>
</evidence>
<evidence type="ECO:0000313" key="6">
    <source>
        <dbReference type="EMBL" id="AEB09670.1"/>
    </source>
</evidence>
<accession>F2NI44</accession>
<dbReference type="InterPro" id="IPR017896">
    <property type="entry name" value="4Fe4S_Fe-S-bd"/>
</dbReference>
<dbReference type="SUPFAM" id="SSF54862">
    <property type="entry name" value="4Fe-4S ferredoxins"/>
    <property type="match status" value="1"/>
</dbReference>
<feature type="domain" description="4Fe-4S ferredoxin-type" evidence="5">
    <location>
        <begin position="26"/>
        <end position="55"/>
    </location>
</feature>
<keyword evidence="2" id="KW-0479">Metal-binding</keyword>
<organism evidence="6 7">
    <name type="scientific">Desulfobacca acetoxidans (strain ATCC 700848 / DSM 11109 / ASRB2)</name>
    <dbReference type="NCBI Taxonomy" id="880072"/>
    <lineage>
        <taxon>Bacteria</taxon>
        <taxon>Pseudomonadati</taxon>
        <taxon>Thermodesulfobacteriota</taxon>
        <taxon>Desulfobaccia</taxon>
        <taxon>Desulfobaccales</taxon>
        <taxon>Desulfobaccaceae</taxon>
        <taxon>Desulfobacca</taxon>
    </lineage>
</organism>
<dbReference type="eggNOG" id="COG1146">
    <property type="taxonomic scope" value="Bacteria"/>
</dbReference>
<sequence>MAANSLPTAITAPPGEEATEKKRKYFDIDIYRDWCKSCGICAALCPKHCFTRDDTGGPLVVDPDSCIGCGWCEIHCPDFAISVHPRPTITPTSDNSEAD</sequence>
<dbReference type="RefSeq" id="WP_013706779.1">
    <property type="nucleotide sequence ID" value="NC_015388.1"/>
</dbReference>
<name>F2NI44_DESAR</name>
<dbReference type="Proteomes" id="UP000000483">
    <property type="component" value="Chromosome"/>
</dbReference>
<dbReference type="STRING" id="880072.Desac_1830"/>
<evidence type="ECO:0000259" key="5">
    <source>
        <dbReference type="PROSITE" id="PS51379"/>
    </source>
</evidence>
<evidence type="ECO:0000313" key="7">
    <source>
        <dbReference type="Proteomes" id="UP000000483"/>
    </source>
</evidence>
<keyword evidence="3" id="KW-0408">Iron</keyword>
<keyword evidence="1" id="KW-0004">4Fe-4S</keyword>
<dbReference type="OrthoDB" id="9803397at2"/>
<keyword evidence="4" id="KW-0411">Iron-sulfur</keyword>
<dbReference type="InterPro" id="IPR050572">
    <property type="entry name" value="Fe-S_Ferredoxin"/>
</dbReference>
<dbReference type="PANTHER" id="PTHR43687">
    <property type="entry name" value="ADENYLYLSULFATE REDUCTASE, BETA SUBUNIT"/>
    <property type="match status" value="1"/>
</dbReference>
<dbReference type="EMBL" id="CP002629">
    <property type="protein sequence ID" value="AEB09670.1"/>
    <property type="molecule type" value="Genomic_DNA"/>
</dbReference>
<dbReference type="Pfam" id="PF00037">
    <property type="entry name" value="Fer4"/>
    <property type="match status" value="1"/>
</dbReference>
<dbReference type="PROSITE" id="PS51379">
    <property type="entry name" value="4FE4S_FER_2"/>
    <property type="match status" value="2"/>
</dbReference>
<dbReference type="GO" id="GO:0051539">
    <property type="term" value="F:4 iron, 4 sulfur cluster binding"/>
    <property type="evidence" value="ECO:0007669"/>
    <property type="project" value="UniProtKB-KW"/>
</dbReference>
<reference evidence="6 7" key="1">
    <citation type="journal article" date="2011" name="Stand. Genomic Sci.">
        <title>Complete genome sequence of the acetate-degrading sulfate reducer Desulfobacca acetoxidans type strain (ASRB2).</title>
        <authorList>
            <person name="Goker M."/>
            <person name="Teshima H."/>
            <person name="Lapidus A."/>
            <person name="Nolan M."/>
            <person name="Lucas S."/>
            <person name="Hammon N."/>
            <person name="Deshpande S."/>
            <person name="Cheng J.F."/>
            <person name="Tapia R."/>
            <person name="Han C."/>
            <person name="Goodwin L."/>
            <person name="Pitluck S."/>
            <person name="Huntemann M."/>
            <person name="Liolios K."/>
            <person name="Ivanova N."/>
            <person name="Pagani I."/>
            <person name="Mavromatis K."/>
            <person name="Ovchinikova G."/>
            <person name="Pati A."/>
            <person name="Chen A."/>
            <person name="Palaniappan K."/>
            <person name="Land M."/>
            <person name="Hauser L."/>
            <person name="Brambilla E.M."/>
            <person name="Rohde M."/>
            <person name="Spring S."/>
            <person name="Detter J.C."/>
            <person name="Woyke T."/>
            <person name="Bristow J."/>
            <person name="Eisen J.A."/>
            <person name="Markowitz V."/>
            <person name="Hugenholtz P."/>
            <person name="Kyrpides N.C."/>
            <person name="Klenk H.P."/>
        </authorList>
    </citation>
    <scope>NUCLEOTIDE SEQUENCE [LARGE SCALE GENOMIC DNA]</scope>
    <source>
        <strain evidence="7">ATCC 700848 / DSM 11109 / ASRB2</strain>
    </source>
</reference>
<dbReference type="Gene3D" id="3.30.70.20">
    <property type="match status" value="1"/>
</dbReference>
<gene>
    <name evidence="6" type="ordered locus">Desac_1830</name>
</gene>
<evidence type="ECO:0000256" key="3">
    <source>
        <dbReference type="ARBA" id="ARBA00023004"/>
    </source>
</evidence>
<reference evidence="7" key="2">
    <citation type="submission" date="2011-03" db="EMBL/GenBank/DDBJ databases">
        <title>The complete genome of Desulfobacca acetoxidans DSM 11109.</title>
        <authorList>
            <consortium name="US DOE Joint Genome Institute (JGI-PGF)"/>
            <person name="Lucas S."/>
            <person name="Copeland A."/>
            <person name="Lapidus A."/>
            <person name="Bruce D."/>
            <person name="Goodwin L."/>
            <person name="Pitluck S."/>
            <person name="Peters L."/>
            <person name="Kyrpides N."/>
            <person name="Mavromatis K."/>
            <person name="Ivanova N."/>
            <person name="Ovchinnikova G."/>
            <person name="Teshima H."/>
            <person name="Detter J.C."/>
            <person name="Han C."/>
            <person name="Land M."/>
            <person name="Hauser L."/>
            <person name="Markowitz V."/>
            <person name="Cheng J.-F."/>
            <person name="Hugenholtz P."/>
            <person name="Woyke T."/>
            <person name="Wu D."/>
            <person name="Spring S."/>
            <person name="Schueler E."/>
            <person name="Brambilla E."/>
            <person name="Klenk H.-P."/>
            <person name="Eisen J.A."/>
        </authorList>
    </citation>
    <scope>NUCLEOTIDE SEQUENCE [LARGE SCALE GENOMIC DNA]</scope>
    <source>
        <strain evidence="7">ATCC 700848 / DSM 11109 / ASRB2</strain>
    </source>
</reference>
<dbReference type="PANTHER" id="PTHR43687:SF4">
    <property type="entry name" value="BLR5484 PROTEIN"/>
    <property type="match status" value="1"/>
</dbReference>
<dbReference type="InterPro" id="IPR017900">
    <property type="entry name" value="4Fe4S_Fe_S_CS"/>
</dbReference>